<dbReference type="Pfam" id="PF01230">
    <property type="entry name" value="HIT"/>
    <property type="match status" value="1"/>
</dbReference>
<feature type="short sequence motif" description="Histidine triad motif" evidence="4">
    <location>
        <begin position="158"/>
        <end position="162"/>
    </location>
</feature>
<dbReference type="AlphaFoldDB" id="A0A5S5CQA2"/>
<name>A0A5S5CQA2_9ACTN</name>
<organism evidence="6 7">
    <name type="scientific">Blastococcus xanthinilyticus</name>
    <dbReference type="NCBI Taxonomy" id="1564164"/>
    <lineage>
        <taxon>Bacteria</taxon>
        <taxon>Bacillati</taxon>
        <taxon>Actinomycetota</taxon>
        <taxon>Actinomycetes</taxon>
        <taxon>Geodermatophilales</taxon>
        <taxon>Geodermatophilaceae</taxon>
        <taxon>Blastococcus</taxon>
    </lineage>
</organism>
<evidence type="ECO:0000313" key="7">
    <source>
        <dbReference type="Proteomes" id="UP000322499"/>
    </source>
</evidence>
<dbReference type="InterPro" id="IPR036265">
    <property type="entry name" value="HIT-like_sf"/>
</dbReference>
<evidence type="ECO:0000313" key="6">
    <source>
        <dbReference type="EMBL" id="TYP84946.1"/>
    </source>
</evidence>
<feature type="binding site" evidence="3">
    <location>
        <position position="90"/>
    </location>
    <ligand>
        <name>substrate</name>
    </ligand>
</feature>
<dbReference type="PROSITE" id="PS51084">
    <property type="entry name" value="HIT_2"/>
    <property type="match status" value="1"/>
</dbReference>
<dbReference type="CDD" id="cd01275">
    <property type="entry name" value="FHIT"/>
    <property type="match status" value="1"/>
</dbReference>
<proteinExistence type="predicted"/>
<accession>A0A5S5CQA2</accession>
<dbReference type="PANTHER" id="PTHR42997:SF1">
    <property type="entry name" value="AP-4-A PHOSPHORYLASE"/>
    <property type="match status" value="1"/>
</dbReference>
<evidence type="ECO:0000256" key="2">
    <source>
        <dbReference type="PIRSR" id="PIRSR639383-1"/>
    </source>
</evidence>
<reference evidence="6 7" key="1">
    <citation type="submission" date="2019-07" db="EMBL/GenBank/DDBJ databases">
        <title>Genomic Encyclopedia of Archaeal and Bacterial Type Strains, Phase II (KMG-II): from individual species to whole genera.</title>
        <authorList>
            <person name="Goeker M."/>
        </authorList>
    </citation>
    <scope>NUCLEOTIDE SEQUENCE [LARGE SCALE GENOMIC DNA]</scope>
    <source>
        <strain evidence="6 7">DSM 46842</strain>
    </source>
</reference>
<keyword evidence="1" id="KW-0547">Nucleotide-binding</keyword>
<gene>
    <name evidence="6" type="ORF">BD833_11266</name>
</gene>
<evidence type="ECO:0000256" key="3">
    <source>
        <dbReference type="PIRSR" id="PIRSR639383-2"/>
    </source>
</evidence>
<feature type="binding site" evidence="3">
    <location>
        <position position="162"/>
    </location>
    <ligand>
        <name>substrate</name>
    </ligand>
</feature>
<feature type="domain" description="HIT" evidence="5">
    <location>
        <begin position="64"/>
        <end position="173"/>
    </location>
</feature>
<keyword evidence="6" id="KW-0808">Transferase</keyword>
<keyword evidence="7" id="KW-1185">Reference proteome</keyword>
<dbReference type="GO" id="GO:0016779">
    <property type="term" value="F:nucleotidyltransferase activity"/>
    <property type="evidence" value="ECO:0007669"/>
    <property type="project" value="UniProtKB-KW"/>
</dbReference>
<dbReference type="InterPro" id="IPR011146">
    <property type="entry name" value="HIT-like"/>
</dbReference>
<dbReference type="Proteomes" id="UP000322499">
    <property type="component" value="Unassembled WGS sequence"/>
</dbReference>
<comment type="caution">
    <text evidence="6">The sequence shown here is derived from an EMBL/GenBank/DDBJ whole genome shotgun (WGS) entry which is preliminary data.</text>
</comment>
<dbReference type="InterPro" id="IPR039383">
    <property type="entry name" value="FHIT"/>
</dbReference>
<sequence length="216" mass="22492">MSGVGMGGVGTGGVGSGTGDAGAYRVAVSSDDGGPAAVFEHLWTPYRMAYIRGENKPTGDHDCPFCLIPAMDDEDGLVVARGGAVFAVLNLYPYNAGHLMLVPYRHVPDYTDLTDAEVAELGAFTQTAMRVVRAVSGAHGFNIGMNQGSVAGAGIADHLHQHAVPRWGGDTNFMPVVGLTRVLPQVLKETRALLATAWAQDDPPAGPAPRTLPAEA</sequence>
<dbReference type="InterPro" id="IPR052908">
    <property type="entry name" value="AP-4-A_phosphorylase"/>
</dbReference>
<evidence type="ECO:0000259" key="5">
    <source>
        <dbReference type="PROSITE" id="PS51084"/>
    </source>
</evidence>
<dbReference type="GO" id="GO:0000166">
    <property type="term" value="F:nucleotide binding"/>
    <property type="evidence" value="ECO:0007669"/>
    <property type="project" value="UniProtKB-KW"/>
</dbReference>
<protein>
    <submittedName>
        <fullName evidence="6">ATP adenylyltransferase</fullName>
    </submittedName>
</protein>
<dbReference type="RefSeq" id="WP_208092743.1">
    <property type="nucleotide sequence ID" value="NZ_VNHW01000012.1"/>
</dbReference>
<dbReference type="EMBL" id="VNHW01000012">
    <property type="protein sequence ID" value="TYP84946.1"/>
    <property type="molecule type" value="Genomic_DNA"/>
</dbReference>
<feature type="active site" description="Tele-AMP-histidine intermediate" evidence="2">
    <location>
        <position position="160"/>
    </location>
</feature>
<dbReference type="PANTHER" id="PTHR42997">
    <property type="entry name" value="HIT FAMILY HYDROLASE"/>
    <property type="match status" value="1"/>
</dbReference>
<evidence type="ECO:0000256" key="4">
    <source>
        <dbReference type="PROSITE-ProRule" id="PRU00464"/>
    </source>
</evidence>
<evidence type="ECO:0000256" key="1">
    <source>
        <dbReference type="ARBA" id="ARBA00022741"/>
    </source>
</evidence>
<dbReference type="SUPFAM" id="SSF54197">
    <property type="entry name" value="HIT-like"/>
    <property type="match status" value="1"/>
</dbReference>
<keyword evidence="6" id="KW-0548">Nucleotidyltransferase</keyword>
<dbReference type="Gene3D" id="3.30.428.10">
    <property type="entry name" value="HIT-like"/>
    <property type="match status" value="1"/>
</dbReference>